<evidence type="ECO:0000256" key="1">
    <source>
        <dbReference type="ARBA" id="ARBA00000085"/>
    </source>
</evidence>
<dbReference type="Gene3D" id="1.10.287.130">
    <property type="match status" value="1"/>
</dbReference>
<dbReference type="InterPro" id="IPR003594">
    <property type="entry name" value="HATPase_dom"/>
</dbReference>
<dbReference type="InterPro" id="IPR005467">
    <property type="entry name" value="His_kinase_dom"/>
</dbReference>
<gene>
    <name evidence="7" type="ordered locus">Npun_F3765</name>
</gene>
<dbReference type="Proteomes" id="UP000001191">
    <property type="component" value="Chromosome"/>
</dbReference>
<keyword evidence="8" id="KW-1185">Reference proteome</keyword>
<dbReference type="GO" id="GO:0000155">
    <property type="term" value="F:phosphorelay sensor kinase activity"/>
    <property type="evidence" value="ECO:0007669"/>
    <property type="project" value="InterPro"/>
</dbReference>
<sequence length="482" mass="54491">MLPEILPQHSTHESMLTIGGTTNANESNLRLESTLQELLSWQVHIEVERPGNDLSILFNQEPLLPGIILNNNQEYVGMISRRKFFEYMSHPYSLALFSTKPIKILYKFFQTEILAISEDMSIVKATEITLQRPPQIAYEPILVKTTCGKYKLLDFHQLLLAYSQIHVLTLVQLQQVEEQSRVAKAGFRDLQQNYTRLIQNEKMAALGQLVAGIAHEINNPVNFIAGNLVHAIEYSQNLLNLIRLYQQCYPEPEADIKTAIAQIELDFLTTDLPRLLTSMEVGTKRIEQIILSLRNFSRLDESEKKLVDIHEGIDSTLTILQSRLQNNQIGANINIIKEYSDLPQVECYAGLLNQVFMNILANAIDAIEESLVTCTERSRSISHSSLVRDKGKIFIRTQLTDENQVIIRISDNGPGIPENLQKQLFDPFFTTKPVGKGTGLGLSISYQIVVEKHGGHLQCISTFGKGTEFIIEIPIHLNSELV</sequence>
<name>B2J438_NOSP7</name>
<evidence type="ECO:0000256" key="4">
    <source>
        <dbReference type="ARBA" id="ARBA00022777"/>
    </source>
</evidence>
<dbReference type="SMART" id="SM00388">
    <property type="entry name" value="HisKA"/>
    <property type="match status" value="1"/>
</dbReference>
<dbReference type="SUPFAM" id="SSF47384">
    <property type="entry name" value="Homodimeric domain of signal transducing histidine kinase"/>
    <property type="match status" value="1"/>
</dbReference>
<dbReference type="InterPro" id="IPR036890">
    <property type="entry name" value="HATPase_C_sf"/>
</dbReference>
<proteinExistence type="predicted"/>
<dbReference type="SMART" id="SM00387">
    <property type="entry name" value="HATPase_c"/>
    <property type="match status" value="1"/>
</dbReference>
<dbReference type="InterPro" id="IPR004358">
    <property type="entry name" value="Sig_transdc_His_kin-like_C"/>
</dbReference>
<dbReference type="KEGG" id="npu:Npun_F3765"/>
<dbReference type="InterPro" id="IPR036097">
    <property type="entry name" value="HisK_dim/P_sf"/>
</dbReference>
<dbReference type="PANTHER" id="PTHR43065:SF50">
    <property type="entry name" value="HISTIDINE KINASE"/>
    <property type="match status" value="1"/>
</dbReference>
<dbReference type="Gene3D" id="3.30.565.10">
    <property type="entry name" value="Histidine kinase-like ATPase, C-terminal domain"/>
    <property type="match status" value="1"/>
</dbReference>
<dbReference type="eggNOG" id="COG4191">
    <property type="taxonomic scope" value="Bacteria"/>
</dbReference>
<dbReference type="HOGENOM" id="CLU_000445_114_39_3"/>
<evidence type="ECO:0000256" key="2">
    <source>
        <dbReference type="ARBA" id="ARBA00012438"/>
    </source>
</evidence>
<dbReference type="PRINTS" id="PR00344">
    <property type="entry name" value="BCTRLSENSOR"/>
</dbReference>
<protein>
    <recommendedName>
        <fullName evidence="2">histidine kinase</fullName>
        <ecNumber evidence="2">2.7.13.3</ecNumber>
    </recommendedName>
</protein>
<keyword evidence="4 7" id="KW-0808">Transferase</keyword>
<dbReference type="SUPFAM" id="SSF55874">
    <property type="entry name" value="ATPase domain of HSP90 chaperone/DNA topoisomerase II/histidine kinase"/>
    <property type="match status" value="1"/>
</dbReference>
<organism evidence="7 8">
    <name type="scientific">Nostoc punctiforme (strain ATCC 29133 / PCC 73102)</name>
    <dbReference type="NCBI Taxonomy" id="63737"/>
    <lineage>
        <taxon>Bacteria</taxon>
        <taxon>Bacillati</taxon>
        <taxon>Cyanobacteriota</taxon>
        <taxon>Cyanophyceae</taxon>
        <taxon>Nostocales</taxon>
        <taxon>Nostocaceae</taxon>
        <taxon>Nostoc</taxon>
    </lineage>
</organism>
<dbReference type="CDD" id="cd00082">
    <property type="entry name" value="HisKA"/>
    <property type="match status" value="1"/>
</dbReference>
<dbReference type="PANTHER" id="PTHR43065">
    <property type="entry name" value="SENSOR HISTIDINE KINASE"/>
    <property type="match status" value="1"/>
</dbReference>
<evidence type="ECO:0000256" key="3">
    <source>
        <dbReference type="ARBA" id="ARBA00022553"/>
    </source>
</evidence>
<comment type="catalytic activity">
    <reaction evidence="1">
        <text>ATP + protein L-histidine = ADP + protein N-phospho-L-histidine.</text>
        <dbReference type="EC" id="2.7.13.3"/>
    </reaction>
</comment>
<dbReference type="PhylomeDB" id="B2J438"/>
<keyword evidence="5" id="KW-0902">Two-component regulatory system</keyword>
<accession>B2J438</accession>
<keyword evidence="3" id="KW-0597">Phosphoprotein</keyword>
<reference evidence="8" key="1">
    <citation type="submission" date="2008-04" db="EMBL/GenBank/DDBJ databases">
        <title>Complete sequence of chromosome of Nostoc punctiforme ATCC 29133.</title>
        <authorList>
            <consortium name="US DOE Joint Genome Institute"/>
            <person name="Copeland A."/>
            <person name="Lucas S."/>
            <person name="Lapidus A."/>
            <person name="Glavina del Rio T."/>
            <person name="Dalin E."/>
            <person name="Tice H."/>
            <person name="Pitluck S."/>
            <person name="Chain P."/>
            <person name="Malfatti S."/>
            <person name="Shin M."/>
            <person name="Vergez L."/>
            <person name="Schmutz J."/>
            <person name="Larimer F."/>
            <person name="Land M."/>
            <person name="Hauser L."/>
            <person name="Kyrpides N."/>
            <person name="Kim E."/>
            <person name="Meeks J.C."/>
            <person name="Elhai J."/>
            <person name="Campbell E.L."/>
            <person name="Thiel T."/>
            <person name="Longmire J."/>
            <person name="Potts M."/>
            <person name="Atlas R."/>
        </authorList>
    </citation>
    <scope>NUCLEOTIDE SEQUENCE [LARGE SCALE GENOMIC DNA]</scope>
    <source>
        <strain evidence="8">ATCC 29133 / PCC 73102</strain>
    </source>
</reference>
<keyword evidence="4 7" id="KW-0418">Kinase</keyword>
<dbReference type="EnsemblBacteria" id="ACC82150">
    <property type="protein sequence ID" value="ACC82150"/>
    <property type="gene ID" value="Npun_F3765"/>
</dbReference>
<dbReference type="EMBL" id="CP001037">
    <property type="protein sequence ID" value="ACC82150.1"/>
    <property type="molecule type" value="Genomic_DNA"/>
</dbReference>
<feature type="domain" description="Histidine kinase" evidence="6">
    <location>
        <begin position="212"/>
        <end position="477"/>
    </location>
</feature>
<evidence type="ECO:0000259" key="6">
    <source>
        <dbReference type="PROSITE" id="PS50109"/>
    </source>
</evidence>
<dbReference type="EC" id="2.7.13.3" evidence="2"/>
<reference evidence="7 8" key="2">
    <citation type="journal article" date="2013" name="Plant Physiol.">
        <title>A Nostoc punctiforme Sugar Transporter Necessary to Establish a Cyanobacterium-Plant Symbiosis.</title>
        <authorList>
            <person name="Ekman M."/>
            <person name="Picossi S."/>
            <person name="Campbell E.L."/>
            <person name="Meeks J.C."/>
            <person name="Flores E."/>
        </authorList>
    </citation>
    <scope>NUCLEOTIDE SEQUENCE [LARGE SCALE GENOMIC DNA]</scope>
    <source>
        <strain evidence="8">ATCC 29133 / PCC 73102</strain>
    </source>
</reference>
<evidence type="ECO:0000256" key="5">
    <source>
        <dbReference type="ARBA" id="ARBA00023012"/>
    </source>
</evidence>
<evidence type="ECO:0000313" key="7">
    <source>
        <dbReference type="EMBL" id="ACC82150.1"/>
    </source>
</evidence>
<dbReference type="PROSITE" id="PS50109">
    <property type="entry name" value="HIS_KIN"/>
    <property type="match status" value="1"/>
</dbReference>
<dbReference type="InterPro" id="IPR003661">
    <property type="entry name" value="HisK_dim/P_dom"/>
</dbReference>
<evidence type="ECO:0000313" key="8">
    <source>
        <dbReference type="Proteomes" id="UP000001191"/>
    </source>
</evidence>
<dbReference type="STRING" id="63737.Npun_F3765"/>
<dbReference type="Pfam" id="PF02518">
    <property type="entry name" value="HATPase_c"/>
    <property type="match status" value="1"/>
</dbReference>
<dbReference type="AlphaFoldDB" id="B2J438"/>